<dbReference type="InterPro" id="IPR044857">
    <property type="entry name" value="T7SS_EccB_R1"/>
</dbReference>
<proteinExistence type="inferred from homology"/>
<dbReference type="Proteomes" id="UP001236585">
    <property type="component" value="Chromosome"/>
</dbReference>
<organism evidence="10 11">
    <name type="scientific">Candidatus Mycobacterium wuenschmannii</name>
    <dbReference type="NCBI Taxonomy" id="3027808"/>
    <lineage>
        <taxon>Bacteria</taxon>
        <taxon>Bacillati</taxon>
        <taxon>Actinomycetota</taxon>
        <taxon>Actinomycetes</taxon>
        <taxon>Mycobacteriales</taxon>
        <taxon>Mycobacteriaceae</taxon>
        <taxon>Mycobacterium</taxon>
    </lineage>
</organism>
<dbReference type="NCBIfam" id="TIGR03919">
    <property type="entry name" value="T7SS_EccB"/>
    <property type="match status" value="1"/>
</dbReference>
<gene>
    <name evidence="10" type="primary">eccB</name>
    <name evidence="10" type="ORF">PT015_22810</name>
</gene>
<dbReference type="PANTHER" id="PTHR40765:SF2">
    <property type="entry name" value="ESX-2 SECRETION SYSTEM ATPASE ECCB2"/>
    <property type="match status" value="1"/>
</dbReference>
<dbReference type="PANTHER" id="PTHR40765">
    <property type="entry name" value="ESX-2 SECRETION SYSTEM ATPASE ECCB2"/>
    <property type="match status" value="1"/>
</dbReference>
<comment type="subcellular location">
    <subcellularLocation>
        <location evidence="1">Cell membrane</location>
        <topology evidence="1">Single-pass membrane protein</topology>
    </subcellularLocation>
</comment>
<keyword evidence="4" id="KW-0812">Transmembrane</keyword>
<evidence type="ECO:0000313" key="10">
    <source>
        <dbReference type="EMBL" id="WIM87633.1"/>
    </source>
</evidence>
<reference evidence="10 11" key="1">
    <citation type="journal article" date="2023" name="Microbiol. Resour. Announc.">
        <title>Complete Genome Sequence of Mycobacterium wuenschmanii, a novel Nontuberculous Mycobacterium Isolated from a captive population of Amazon Milk Frogs.</title>
        <authorList>
            <person name="Hicks J."/>
            <person name="Zeineldin M."/>
            <person name="Ward H."/>
            <person name="Wuenschmann A."/>
            <person name="Camp P."/>
            <person name="Farrell D."/>
            <person name="Lehman K."/>
            <person name="Thacker T."/>
            <person name="Cuthbert E."/>
        </authorList>
    </citation>
    <scope>NUCLEOTIDE SEQUENCE [LARGE SCALE GENOMIC DNA]</scope>
    <source>
        <strain evidence="10 11">Wuenschmanii</strain>
    </source>
</reference>
<evidence type="ECO:0000256" key="3">
    <source>
        <dbReference type="ARBA" id="ARBA00022475"/>
    </source>
</evidence>
<dbReference type="RefSeq" id="WP_285187441.1">
    <property type="nucleotide sequence ID" value="NZ_CP126981.1"/>
</dbReference>
<evidence type="ECO:0000256" key="1">
    <source>
        <dbReference type="ARBA" id="ARBA00004162"/>
    </source>
</evidence>
<dbReference type="InterPro" id="IPR042485">
    <property type="entry name" value="T7SS_EccB_R3"/>
</dbReference>
<keyword evidence="11" id="KW-1185">Reference proteome</keyword>
<dbReference type="EMBL" id="CP126981">
    <property type="protein sequence ID" value="WIM87633.1"/>
    <property type="molecule type" value="Genomic_DNA"/>
</dbReference>
<evidence type="ECO:0000313" key="11">
    <source>
        <dbReference type="Proteomes" id="UP001236585"/>
    </source>
</evidence>
<sequence length="459" mass="48011">MAWQPTTGLQISGHRFLRRRLECALLGRDPRTVNESLRGPAHSLAAGAAVSVVLLAGCLVLALLRPQPDAETAPIVMERQSGALYVRLGDTLHPVLNLASARLILGTDADPRPMAASAFRYPRLGPPLGIPGAPQALGKPLDESSWTVCDGRDGTTVIVGGQRRSDALNRDQGLLVTPSSGGSTYLMFDGRRAMFDPGDAAVARALGLDGLRPFPVSSVLLNLIPEAPPIVAPRIPDSGGRGPETLPGFTVGSVLRVARSEGDEYYVVLRHGIQRVGRVAAELMRYADSQDTRTTISVAPDVIRATKSVMSLPVFDLPDKTRALPIADGATLCVTWDFTSGGATVSFSIGAPTFPAGQEPVRLVQGDGPGPAVDAVYLSPGRLAYARATSLSGANVRAGTRYLVSDTGVRFAVHDDAAAHDLGLPDTAPAAPWSVLAALPAGPELSRVNASVARDVSSP</sequence>
<accession>A0ABY8VVF1</accession>
<dbReference type="InterPro" id="IPR007795">
    <property type="entry name" value="T7SS_EccB"/>
</dbReference>
<dbReference type="Gene3D" id="3.30.2390.20">
    <property type="entry name" value="Type VII secretion system EccB, repeat 1 domain"/>
    <property type="match status" value="1"/>
</dbReference>
<keyword evidence="8" id="KW-1133">Transmembrane helix</keyword>
<keyword evidence="9" id="KW-0472">Membrane</keyword>
<keyword evidence="6" id="KW-0378">Hydrolase</keyword>
<evidence type="ECO:0000256" key="2">
    <source>
        <dbReference type="ARBA" id="ARBA00008149"/>
    </source>
</evidence>
<keyword evidence="3" id="KW-1003">Cell membrane</keyword>
<keyword evidence="7" id="KW-0067">ATP-binding</keyword>
<evidence type="ECO:0000256" key="8">
    <source>
        <dbReference type="ARBA" id="ARBA00022989"/>
    </source>
</evidence>
<comment type="similarity">
    <text evidence="2">Belongs to the EccB family.</text>
</comment>
<protein>
    <submittedName>
        <fullName evidence="10">Type VII secretion protein EccB</fullName>
    </submittedName>
</protein>
<evidence type="ECO:0000256" key="4">
    <source>
        <dbReference type="ARBA" id="ARBA00022692"/>
    </source>
</evidence>
<evidence type="ECO:0000256" key="9">
    <source>
        <dbReference type="ARBA" id="ARBA00023136"/>
    </source>
</evidence>
<evidence type="ECO:0000256" key="6">
    <source>
        <dbReference type="ARBA" id="ARBA00022801"/>
    </source>
</evidence>
<evidence type="ECO:0000256" key="5">
    <source>
        <dbReference type="ARBA" id="ARBA00022741"/>
    </source>
</evidence>
<evidence type="ECO:0000256" key="7">
    <source>
        <dbReference type="ARBA" id="ARBA00022840"/>
    </source>
</evidence>
<name>A0ABY8VVF1_9MYCO</name>
<dbReference type="Pfam" id="PF05108">
    <property type="entry name" value="T7SS_ESX1_EccB"/>
    <property type="match status" value="1"/>
</dbReference>
<keyword evidence="5" id="KW-0547">Nucleotide-binding</keyword>
<dbReference type="Gene3D" id="2.40.50.910">
    <property type="entry name" value="Type VII secretion system EccB, repeat 3 domain"/>
    <property type="match status" value="1"/>
</dbReference>